<dbReference type="InterPro" id="IPR011856">
    <property type="entry name" value="tRNA_endonuc-like_dom_sf"/>
</dbReference>
<dbReference type="PANTHER" id="PTHR21227:SF0">
    <property type="entry name" value="TRNA-SPLICING ENDONUCLEASE SUBUNIT SEN2"/>
    <property type="match status" value="1"/>
</dbReference>
<dbReference type="AlphaFoldDB" id="A0A3N4KD80"/>
<dbReference type="Gene3D" id="3.40.1350.10">
    <property type="match status" value="1"/>
</dbReference>
<dbReference type="GO" id="GO:0003676">
    <property type="term" value="F:nucleic acid binding"/>
    <property type="evidence" value="ECO:0007669"/>
    <property type="project" value="InterPro"/>
</dbReference>
<evidence type="ECO:0000313" key="8">
    <source>
        <dbReference type="EMBL" id="RPB08440.1"/>
    </source>
</evidence>
<dbReference type="EC" id="4.6.1.16" evidence="4"/>
<evidence type="ECO:0000256" key="4">
    <source>
        <dbReference type="PIRNR" id="PIRNR011789"/>
    </source>
</evidence>
<keyword evidence="9" id="KW-1185">Reference proteome</keyword>
<evidence type="ECO:0000313" key="9">
    <source>
        <dbReference type="Proteomes" id="UP000277580"/>
    </source>
</evidence>
<evidence type="ECO:0000256" key="5">
    <source>
        <dbReference type="PIRSR" id="PIRSR011789-1"/>
    </source>
</evidence>
<dbReference type="OrthoDB" id="10249562at2759"/>
<feature type="domain" description="tRNA intron endonuclease catalytic" evidence="7">
    <location>
        <begin position="292"/>
        <end position="384"/>
    </location>
</feature>
<dbReference type="Pfam" id="PF01974">
    <property type="entry name" value="tRNA_int_endo"/>
    <property type="match status" value="1"/>
</dbReference>
<organism evidence="8 9">
    <name type="scientific">Morchella conica CCBAS932</name>
    <dbReference type="NCBI Taxonomy" id="1392247"/>
    <lineage>
        <taxon>Eukaryota</taxon>
        <taxon>Fungi</taxon>
        <taxon>Dikarya</taxon>
        <taxon>Ascomycota</taxon>
        <taxon>Pezizomycotina</taxon>
        <taxon>Pezizomycetes</taxon>
        <taxon>Pezizales</taxon>
        <taxon>Morchellaceae</taxon>
        <taxon>Morchella</taxon>
    </lineage>
</organism>
<reference evidence="8 9" key="1">
    <citation type="journal article" date="2018" name="Nat. Ecol. Evol.">
        <title>Pezizomycetes genomes reveal the molecular basis of ectomycorrhizal truffle lifestyle.</title>
        <authorList>
            <person name="Murat C."/>
            <person name="Payen T."/>
            <person name="Noel B."/>
            <person name="Kuo A."/>
            <person name="Morin E."/>
            <person name="Chen J."/>
            <person name="Kohler A."/>
            <person name="Krizsan K."/>
            <person name="Balestrini R."/>
            <person name="Da Silva C."/>
            <person name="Montanini B."/>
            <person name="Hainaut M."/>
            <person name="Levati E."/>
            <person name="Barry K.W."/>
            <person name="Belfiori B."/>
            <person name="Cichocki N."/>
            <person name="Clum A."/>
            <person name="Dockter R.B."/>
            <person name="Fauchery L."/>
            <person name="Guy J."/>
            <person name="Iotti M."/>
            <person name="Le Tacon F."/>
            <person name="Lindquist E.A."/>
            <person name="Lipzen A."/>
            <person name="Malagnac F."/>
            <person name="Mello A."/>
            <person name="Molinier V."/>
            <person name="Miyauchi S."/>
            <person name="Poulain J."/>
            <person name="Riccioni C."/>
            <person name="Rubini A."/>
            <person name="Sitrit Y."/>
            <person name="Splivallo R."/>
            <person name="Traeger S."/>
            <person name="Wang M."/>
            <person name="Zifcakova L."/>
            <person name="Wipf D."/>
            <person name="Zambonelli A."/>
            <person name="Paolocci F."/>
            <person name="Nowrousian M."/>
            <person name="Ottonello S."/>
            <person name="Baldrian P."/>
            <person name="Spatafora J.W."/>
            <person name="Henrissat B."/>
            <person name="Nagy L.G."/>
            <person name="Aury J.M."/>
            <person name="Wincker P."/>
            <person name="Grigoriev I.V."/>
            <person name="Bonfante P."/>
            <person name="Martin F.M."/>
        </authorList>
    </citation>
    <scope>NUCLEOTIDE SEQUENCE [LARGE SCALE GENOMIC DNA]</scope>
    <source>
        <strain evidence="8 9">CCBAS932</strain>
    </source>
</reference>
<feature type="compositionally biased region" description="Low complexity" evidence="6">
    <location>
        <begin position="197"/>
        <end position="206"/>
    </location>
</feature>
<dbReference type="Proteomes" id="UP000277580">
    <property type="component" value="Unassembled WGS sequence"/>
</dbReference>
<feature type="active site" evidence="5">
    <location>
        <position position="322"/>
    </location>
</feature>
<dbReference type="InterPro" id="IPR036167">
    <property type="entry name" value="tRNA_intron_Endo_cat-like_sf"/>
</dbReference>
<comment type="function">
    <text evidence="4">Constitutes one of the two catalytic subunit of the tRNA-splicing endonuclease complex, a complex responsible for identification and cleavage of the splice sites in pre-tRNA. It cleaves pre-tRNA at the 5'- and 3'-splice sites to release the intron. The products are an intron and two tRNA half-molecules bearing 2',3'-cyclic phosphate and 5'-OH termini. There are no conserved sequences at the splice sites, but the intron is invariably located at the same site in the gene, placing the splice sites an invariant distance from the constant structural features of the tRNA body.</text>
</comment>
<dbReference type="InParanoid" id="A0A3N4KD80"/>
<dbReference type="GO" id="GO:0005737">
    <property type="term" value="C:cytoplasm"/>
    <property type="evidence" value="ECO:0007669"/>
    <property type="project" value="TreeGrafter"/>
</dbReference>
<dbReference type="CDD" id="cd22363">
    <property type="entry name" value="tRNA-intron_lyase_C"/>
    <property type="match status" value="1"/>
</dbReference>
<dbReference type="EMBL" id="ML119163">
    <property type="protein sequence ID" value="RPB08440.1"/>
    <property type="molecule type" value="Genomic_DNA"/>
</dbReference>
<dbReference type="PIRSF" id="PIRSF011789">
    <property type="entry name" value="tRNA_splic_SEN2"/>
    <property type="match status" value="1"/>
</dbReference>
<dbReference type="GO" id="GO:0000379">
    <property type="term" value="P:tRNA-type intron splice site recognition and cleavage"/>
    <property type="evidence" value="ECO:0007669"/>
    <property type="project" value="TreeGrafter"/>
</dbReference>
<dbReference type="InterPro" id="IPR006677">
    <property type="entry name" value="tRNA_intron_Endonuc_cat-like"/>
</dbReference>
<keyword evidence="2 4" id="KW-0819">tRNA processing</keyword>
<dbReference type="STRING" id="1392247.A0A3N4KD80"/>
<feature type="region of interest" description="Disordered" evidence="6">
    <location>
        <begin position="149"/>
        <end position="206"/>
    </location>
</feature>
<feature type="compositionally biased region" description="Basic and acidic residues" evidence="6">
    <location>
        <begin position="149"/>
        <end position="196"/>
    </location>
</feature>
<accession>A0A3N4KD80</accession>
<feature type="compositionally biased region" description="Polar residues" evidence="6">
    <location>
        <begin position="1"/>
        <end position="15"/>
    </location>
</feature>
<feature type="active site" evidence="5">
    <location>
        <position position="376"/>
    </location>
</feature>
<evidence type="ECO:0000256" key="2">
    <source>
        <dbReference type="ARBA" id="ARBA00022694"/>
    </source>
</evidence>
<name>A0A3N4KD80_9PEZI</name>
<dbReference type="FunFam" id="3.40.1350.10:FF:000007">
    <property type="entry name" value="tRNA-splicing endonuclease subunit Sen2"/>
    <property type="match status" value="1"/>
</dbReference>
<proteinExistence type="inferred from homology"/>
<dbReference type="InterPro" id="IPR016589">
    <property type="entry name" value="tRNA_splic_SEN2"/>
</dbReference>
<keyword evidence="3 4" id="KW-0456">Lyase</keyword>
<dbReference type="GO" id="GO:0000214">
    <property type="term" value="C:tRNA-intron endonuclease complex"/>
    <property type="evidence" value="ECO:0007669"/>
    <property type="project" value="UniProtKB-UniRule"/>
</dbReference>
<feature type="region of interest" description="Disordered" evidence="6">
    <location>
        <begin position="1"/>
        <end position="30"/>
    </location>
</feature>
<evidence type="ECO:0000256" key="1">
    <source>
        <dbReference type="ARBA" id="ARBA00008078"/>
    </source>
</evidence>
<evidence type="ECO:0000259" key="7">
    <source>
        <dbReference type="Pfam" id="PF01974"/>
    </source>
</evidence>
<feature type="active site" evidence="5">
    <location>
        <position position="330"/>
    </location>
</feature>
<dbReference type="PANTHER" id="PTHR21227">
    <property type="entry name" value="TRNA-SPLICING ENDONUCLEASE SUBUNIT SEN2"/>
    <property type="match status" value="1"/>
</dbReference>
<dbReference type="FunCoup" id="A0A3N4KD80">
    <property type="interactions" value="73"/>
</dbReference>
<dbReference type="InterPro" id="IPR006676">
    <property type="entry name" value="tRNA_splic"/>
</dbReference>
<dbReference type="GO" id="GO:0000213">
    <property type="term" value="F:tRNA-intron lyase activity"/>
    <property type="evidence" value="ECO:0007669"/>
    <property type="project" value="UniProtKB-UniRule"/>
</dbReference>
<gene>
    <name evidence="8" type="ORF">P167DRAFT_343614</name>
</gene>
<feature type="compositionally biased region" description="Low complexity" evidence="6">
    <location>
        <begin position="16"/>
        <end position="26"/>
    </location>
</feature>
<sequence>MTSSAPSITITPADSTPTHPAPTFTLPTPPAAPARYKKPNYNVVHALPLPLTTVPLPPLIPHNPLSLLHIIIAYLFPGTTSHPSPLHVGAFHASTRAIHVTDPQSIKAFWEHGFFGKGSLSRSEPTWVIRKRRALGVIGQNEALTSEEVTMRRREERKEFKRERARAEKERREKQLAEEGKIVRGPDDDQEKEQRDSAAAASSSSKSITFATVELPPRRRSPERPVVEVEDLEHLQLTLEESFFLSFGLGVLQIKDSKTDEIIPQKDLLSMFRCQSYFPPRTPDMLQPDDPFLLNYVVYHHFRSLGWVVKSGIKFAVDYLLYNRGPVFTHAEFAILVLPAYSHPYWDHDRVRKEEREKKPWHWLHCINRVSSQVKKTLILVYVEVPPPLEKTGAEDNVPKMLARYKVREVALRRWLVSRNRD</sequence>
<comment type="similarity">
    <text evidence="1 4">Belongs to the tRNA-intron endonuclease family.</text>
</comment>
<evidence type="ECO:0000256" key="3">
    <source>
        <dbReference type="ARBA" id="ARBA00023239"/>
    </source>
</evidence>
<protein>
    <recommendedName>
        <fullName evidence="4">tRNA-splicing endonuclease subunit Sen2</fullName>
        <ecNumber evidence="4">4.6.1.16</ecNumber>
    </recommendedName>
</protein>
<dbReference type="SUPFAM" id="SSF53032">
    <property type="entry name" value="tRNA-intron endonuclease catalytic domain-like"/>
    <property type="match status" value="1"/>
</dbReference>
<evidence type="ECO:0000256" key="6">
    <source>
        <dbReference type="SAM" id="MobiDB-lite"/>
    </source>
</evidence>